<dbReference type="InterPro" id="IPR015424">
    <property type="entry name" value="PyrdxlP-dep_Trfase"/>
</dbReference>
<evidence type="ECO:0000313" key="8">
    <source>
        <dbReference type="EMBL" id="BAL56716.1"/>
    </source>
</evidence>
<evidence type="ECO:0000259" key="7">
    <source>
        <dbReference type="Pfam" id="PF00266"/>
    </source>
</evidence>
<dbReference type="FunFam" id="3.40.640.10:FF:000084">
    <property type="entry name" value="IscS-like cysteine desulfurase"/>
    <property type="match status" value="1"/>
</dbReference>
<dbReference type="PANTHER" id="PTHR11601">
    <property type="entry name" value="CYSTEINE DESULFURYLASE FAMILY MEMBER"/>
    <property type="match status" value="1"/>
</dbReference>
<evidence type="ECO:0000256" key="5">
    <source>
        <dbReference type="ARBA" id="ARBA00023004"/>
    </source>
</evidence>
<keyword evidence="4" id="KW-0663">Pyridoxal phosphate</keyword>
<comment type="similarity">
    <text evidence="2">Belongs to the class-V pyridoxal-phosphate-dependent aminotransferase family. NifS/IscS subfamily.</text>
</comment>
<name>H5SKN0_9ZZZZ</name>
<dbReference type="InterPro" id="IPR020578">
    <property type="entry name" value="Aminotrans_V_PyrdxlP_BS"/>
</dbReference>
<proteinExistence type="inferred from homology"/>
<dbReference type="GO" id="GO:0046872">
    <property type="term" value="F:metal ion binding"/>
    <property type="evidence" value="ECO:0007669"/>
    <property type="project" value="UniProtKB-KW"/>
</dbReference>
<protein>
    <submittedName>
        <fullName evidence="8">Cysteine desulfurase</fullName>
    </submittedName>
</protein>
<organism evidence="8">
    <name type="scientific">uncultured prokaryote</name>
    <dbReference type="NCBI Taxonomy" id="198431"/>
    <lineage>
        <taxon>unclassified sequences</taxon>
        <taxon>environmental samples</taxon>
    </lineage>
</organism>
<gene>
    <name evidence="8" type="ORF">HGMM_F42E07C18</name>
</gene>
<dbReference type="GO" id="GO:0051536">
    <property type="term" value="F:iron-sulfur cluster binding"/>
    <property type="evidence" value="ECO:0007669"/>
    <property type="project" value="UniProtKB-KW"/>
</dbReference>
<dbReference type="Gene3D" id="3.40.640.10">
    <property type="entry name" value="Type I PLP-dependent aspartate aminotransferase-like (Major domain)"/>
    <property type="match status" value="1"/>
</dbReference>
<dbReference type="InterPro" id="IPR000192">
    <property type="entry name" value="Aminotrans_V_dom"/>
</dbReference>
<dbReference type="Gene3D" id="1.10.260.50">
    <property type="match status" value="1"/>
</dbReference>
<dbReference type="InterPro" id="IPR015421">
    <property type="entry name" value="PyrdxlP-dep_Trfase_major"/>
</dbReference>
<sequence length="410" mass="44805">MELELSRLRVAGTCRARYHRRAMRRVYLDHSATSPALPEVVAAVREVLEHVHGNPASLHGMGLEAERVLERGRQVLAASLGADPSEVVFTSGGTEANNLAVFGTAWARQKPHVVVSAFEHSSVLEPARRLREMGVEVDFAPVDPGGFVRTDALADLLRPHTALVSVVLVNNEVGTLQPVAEVAKLLDDVQTRWGRRPLLHTDAVQAFCHVPFRVRDLRVDLVTVSAHKLGGPKGVGALYVRKGVRLQPLLLGGDQERGLRGGTPNLPGIAGFAAAIRFWEREGERLRARLRELSARLRAQLADLSGLHWNTPSDARRTAPHILNLSVPGLRGEVLVHRLEQEGVYVSTGSACHSRRAHPSHVLLAMGRTEQEAISAVRLSLGPDTTEEDVLYAAEAFRLAVQDLRFLVPS</sequence>
<dbReference type="Gene3D" id="3.90.1150.10">
    <property type="entry name" value="Aspartate Aminotransferase, domain 1"/>
    <property type="match status" value="1"/>
</dbReference>
<evidence type="ECO:0000256" key="4">
    <source>
        <dbReference type="ARBA" id="ARBA00022898"/>
    </source>
</evidence>
<keyword evidence="3" id="KW-0479">Metal-binding</keyword>
<reference evidence="8" key="1">
    <citation type="journal article" date="2005" name="Environ. Microbiol.">
        <title>Genetic and functional properties of uncultivated thermophilic crenarchaeotes from a subsurface gold mine as revealed by analysis of genome fragments.</title>
        <authorList>
            <person name="Nunoura T."/>
            <person name="Hirayama H."/>
            <person name="Takami H."/>
            <person name="Oida H."/>
            <person name="Nishi S."/>
            <person name="Shimamura S."/>
            <person name="Suzuki Y."/>
            <person name="Inagaki F."/>
            <person name="Takai K."/>
            <person name="Nealson K.H."/>
            <person name="Horikoshi K."/>
        </authorList>
    </citation>
    <scope>NUCLEOTIDE SEQUENCE</scope>
</reference>
<dbReference type="GO" id="GO:0016782">
    <property type="term" value="F:transferase activity, transferring sulphur-containing groups"/>
    <property type="evidence" value="ECO:0007669"/>
    <property type="project" value="UniProtKB-ARBA"/>
</dbReference>
<reference evidence="8" key="2">
    <citation type="journal article" date="2012" name="PLoS ONE">
        <title>A Deeply Branching Thermophilic Bacterium with an Ancient Acetyl-CoA Pathway Dominates a Subsurface Ecosystem.</title>
        <authorList>
            <person name="Takami H."/>
            <person name="Noguchi H."/>
            <person name="Takaki Y."/>
            <person name="Uchiyama I."/>
            <person name="Toyoda A."/>
            <person name="Nishi S."/>
            <person name="Chee G.-J."/>
            <person name="Arai W."/>
            <person name="Nunoura T."/>
            <person name="Itoh T."/>
            <person name="Hattori M."/>
            <person name="Takai K."/>
        </authorList>
    </citation>
    <scope>NUCLEOTIDE SEQUENCE</scope>
</reference>
<evidence type="ECO:0000256" key="3">
    <source>
        <dbReference type="ARBA" id="ARBA00022723"/>
    </source>
</evidence>
<evidence type="ECO:0000256" key="2">
    <source>
        <dbReference type="ARBA" id="ARBA00006490"/>
    </source>
</evidence>
<dbReference type="SUPFAM" id="SSF53383">
    <property type="entry name" value="PLP-dependent transferases"/>
    <property type="match status" value="1"/>
</dbReference>
<keyword evidence="6" id="KW-0411">Iron-sulfur</keyword>
<dbReference type="PANTHER" id="PTHR11601:SF50">
    <property type="entry name" value="CYSTEINE DESULFURASE ISCS 2-RELATED"/>
    <property type="match status" value="1"/>
</dbReference>
<dbReference type="AlphaFoldDB" id="H5SKN0"/>
<dbReference type="InterPro" id="IPR016454">
    <property type="entry name" value="Cysteine_dSase"/>
</dbReference>
<evidence type="ECO:0000256" key="1">
    <source>
        <dbReference type="ARBA" id="ARBA00001933"/>
    </source>
</evidence>
<dbReference type="InterPro" id="IPR015422">
    <property type="entry name" value="PyrdxlP-dep_Trfase_small"/>
</dbReference>
<dbReference type="Pfam" id="PF00266">
    <property type="entry name" value="Aminotran_5"/>
    <property type="match status" value="1"/>
</dbReference>
<evidence type="ECO:0000256" key="6">
    <source>
        <dbReference type="ARBA" id="ARBA00023014"/>
    </source>
</evidence>
<keyword evidence="5" id="KW-0408">Iron</keyword>
<dbReference type="PIRSF" id="PIRSF005572">
    <property type="entry name" value="NifS"/>
    <property type="match status" value="1"/>
</dbReference>
<feature type="domain" description="Aminotransferase class V" evidence="7">
    <location>
        <begin position="26"/>
        <end position="390"/>
    </location>
</feature>
<accession>H5SKN0</accession>
<dbReference type="EMBL" id="AP011756">
    <property type="protein sequence ID" value="BAL56716.1"/>
    <property type="molecule type" value="Genomic_DNA"/>
</dbReference>
<comment type="cofactor">
    <cofactor evidence="1">
        <name>pyridoxal 5'-phosphate</name>
        <dbReference type="ChEBI" id="CHEBI:597326"/>
    </cofactor>
</comment>
<dbReference type="PROSITE" id="PS00595">
    <property type="entry name" value="AA_TRANSFER_CLASS_5"/>
    <property type="match status" value="1"/>
</dbReference>